<feature type="compositionally biased region" description="Polar residues" evidence="1">
    <location>
        <begin position="10"/>
        <end position="31"/>
    </location>
</feature>
<protein>
    <submittedName>
        <fullName evidence="2">Uncharacterized protein</fullName>
    </submittedName>
</protein>
<keyword evidence="3" id="KW-1185">Reference proteome</keyword>
<dbReference type="AlphaFoldDB" id="A0A9P7QNZ0"/>
<name>A0A9P7QNZ0_9HYPO</name>
<evidence type="ECO:0000313" key="2">
    <source>
        <dbReference type="EMBL" id="KAG6301639.1"/>
    </source>
</evidence>
<sequence length="69" mass="7275">MTDKIHDGSSSRSRSQMVKLNPASTGAADSSVSQTLLKQAVTAVDIYIGLLDQGVEDSKVQKVKSAVII</sequence>
<dbReference type="EMBL" id="SRRH01000040">
    <property type="protein sequence ID" value="KAG6301639.1"/>
    <property type="molecule type" value="Genomic_DNA"/>
</dbReference>
<evidence type="ECO:0000256" key="1">
    <source>
        <dbReference type="SAM" id="MobiDB-lite"/>
    </source>
</evidence>
<evidence type="ECO:0000313" key="3">
    <source>
        <dbReference type="Proteomes" id="UP000707071"/>
    </source>
</evidence>
<feature type="region of interest" description="Disordered" evidence="1">
    <location>
        <begin position="1"/>
        <end position="31"/>
    </location>
</feature>
<organism evidence="2 3">
    <name type="scientific">Claviceps aff. purpurea</name>
    <dbReference type="NCBI Taxonomy" id="1967640"/>
    <lineage>
        <taxon>Eukaryota</taxon>
        <taxon>Fungi</taxon>
        <taxon>Dikarya</taxon>
        <taxon>Ascomycota</taxon>
        <taxon>Pezizomycotina</taxon>
        <taxon>Sordariomycetes</taxon>
        <taxon>Hypocreomycetidae</taxon>
        <taxon>Hypocreales</taxon>
        <taxon>Clavicipitaceae</taxon>
        <taxon>Claviceps</taxon>
    </lineage>
</organism>
<dbReference type="Proteomes" id="UP000707071">
    <property type="component" value="Unassembled WGS sequence"/>
</dbReference>
<accession>A0A9P7QNZ0</accession>
<proteinExistence type="predicted"/>
<reference evidence="2 3" key="1">
    <citation type="journal article" date="2020" name="bioRxiv">
        <title>Whole genome comparisons of ergot fungi reveals the divergence and evolution of species within the genus Claviceps are the result of varying mechanisms driving genome evolution and host range expansion.</title>
        <authorList>
            <person name="Wyka S.A."/>
            <person name="Mondo S.J."/>
            <person name="Liu M."/>
            <person name="Dettman J."/>
            <person name="Nalam V."/>
            <person name="Broders K.D."/>
        </authorList>
    </citation>
    <scope>NUCLEOTIDE SEQUENCE [LARGE SCALE GENOMIC DNA]</scope>
    <source>
        <strain evidence="2 3">Clav52</strain>
    </source>
</reference>
<comment type="caution">
    <text evidence="2">The sequence shown here is derived from an EMBL/GenBank/DDBJ whole genome shotgun (WGS) entry which is preliminary data.</text>
</comment>
<gene>
    <name evidence="2" type="ORF">E4U09_004940</name>
</gene>